<accession>A0AA39MGT7</accession>
<dbReference type="PANTHER" id="PTHR22748:SF4">
    <property type="entry name" value="DNA-(APURINIC OR APYRIMIDINIC SITE) ENDONUCLEASE 2"/>
    <property type="match status" value="1"/>
</dbReference>
<keyword evidence="6" id="KW-0464">Manganese</keyword>
<dbReference type="InterPro" id="IPR036691">
    <property type="entry name" value="Endo/exonu/phosph_ase_sf"/>
</dbReference>
<dbReference type="SUPFAM" id="SSF56219">
    <property type="entry name" value="DNase I-like"/>
    <property type="match status" value="1"/>
</dbReference>
<feature type="active site" evidence="5">
    <location>
        <position position="174"/>
    </location>
</feature>
<keyword evidence="11" id="KW-1185">Reference proteome</keyword>
<feature type="binding site" evidence="6">
    <location>
        <position position="293"/>
    </location>
    <ligand>
        <name>Mg(2+)</name>
        <dbReference type="ChEBI" id="CHEBI:18420"/>
        <label>1</label>
    </ligand>
</feature>
<feature type="binding site" evidence="6">
    <location>
        <position position="209"/>
    </location>
    <ligand>
        <name>Mg(2+)</name>
        <dbReference type="ChEBI" id="CHEBI:18420"/>
        <label>1</label>
    </ligand>
</feature>
<evidence type="ECO:0000256" key="1">
    <source>
        <dbReference type="ARBA" id="ARBA00007092"/>
    </source>
</evidence>
<keyword evidence="4 6" id="KW-0460">Magnesium</keyword>
<dbReference type="GO" id="GO:0006284">
    <property type="term" value="P:base-excision repair"/>
    <property type="evidence" value="ECO:0007669"/>
    <property type="project" value="TreeGrafter"/>
</dbReference>
<name>A0AA39MGT7_9AGAR</name>
<organism evidence="10 11">
    <name type="scientific">Armillaria borealis</name>
    <dbReference type="NCBI Taxonomy" id="47425"/>
    <lineage>
        <taxon>Eukaryota</taxon>
        <taxon>Fungi</taxon>
        <taxon>Dikarya</taxon>
        <taxon>Basidiomycota</taxon>
        <taxon>Agaricomycotina</taxon>
        <taxon>Agaricomycetes</taxon>
        <taxon>Agaricomycetidae</taxon>
        <taxon>Agaricales</taxon>
        <taxon>Marasmiineae</taxon>
        <taxon>Physalacriaceae</taxon>
        <taxon>Armillaria</taxon>
    </lineage>
</organism>
<evidence type="ECO:0000256" key="8">
    <source>
        <dbReference type="SAM" id="MobiDB-lite"/>
    </source>
</evidence>
<dbReference type="Pfam" id="PF03372">
    <property type="entry name" value="Exo_endo_phos"/>
    <property type="match status" value="1"/>
</dbReference>
<evidence type="ECO:0000259" key="9">
    <source>
        <dbReference type="Pfam" id="PF03372"/>
    </source>
</evidence>
<evidence type="ECO:0000256" key="6">
    <source>
        <dbReference type="PIRSR" id="PIRSR604808-2"/>
    </source>
</evidence>
<feature type="binding site" evidence="6">
    <location>
        <position position="61"/>
    </location>
    <ligand>
        <name>Mg(2+)</name>
        <dbReference type="ChEBI" id="CHEBI:18420"/>
        <label>1</label>
    </ligand>
</feature>
<dbReference type="GO" id="GO:0008081">
    <property type="term" value="F:phosphoric diester hydrolase activity"/>
    <property type="evidence" value="ECO:0007669"/>
    <property type="project" value="TreeGrafter"/>
</dbReference>
<dbReference type="EMBL" id="JAUEPT010000077">
    <property type="protein sequence ID" value="KAK0433772.1"/>
    <property type="molecule type" value="Genomic_DNA"/>
</dbReference>
<feature type="active site" description="Proton donor/acceptor" evidence="5">
    <location>
        <position position="207"/>
    </location>
</feature>
<dbReference type="Gene3D" id="3.60.10.10">
    <property type="entry name" value="Endonuclease/exonuclease/phosphatase"/>
    <property type="match status" value="1"/>
</dbReference>
<feature type="binding site" evidence="6">
    <location>
        <position position="96"/>
    </location>
    <ligand>
        <name>Mg(2+)</name>
        <dbReference type="ChEBI" id="CHEBI:18420"/>
        <label>1</label>
    </ligand>
</feature>
<sequence length="382" mass="44055">MNNSTSQTRSPSQYIEQPDTENATPSQGNQHPQNDPKIPTKNTTERIKKNTHASIKIASLNIKGRGHNNIRHKKNKWKQVNEILRDEKIGVLALQETHLTDEHVKDIHNIYNKRMHIYHSADPQQLNAKGVAIVLNKEITNIQDVDYYEIIPGRAIMIKLPWHHTLTITILTVYAPNDPTENKQFWESLLNTWNEKNLPIPDFMLGDTNIVEEMIDRLPCHRDSTSATQALSELKSLLQLKDGWRETNPTSTAFTYMQLSTGSQSRIDRIYIANELASSCRNWSIKATHIPTDHKLVTVELIDLKAPYIGCGRWTMPLYLLKNKKLIKEIQDLGLEMESQIEKLEFNECTETRNAQILYKEFKDQMIQKIKAFARKATPKLT</sequence>
<feature type="region of interest" description="Disordered" evidence="8">
    <location>
        <begin position="1"/>
        <end position="51"/>
    </location>
</feature>
<dbReference type="InterPro" id="IPR005135">
    <property type="entry name" value="Endo/exonuclease/phosphatase"/>
</dbReference>
<dbReference type="GO" id="GO:0008311">
    <property type="term" value="F:double-stranded DNA 3'-5' DNA exonuclease activity"/>
    <property type="evidence" value="ECO:0007669"/>
    <property type="project" value="TreeGrafter"/>
</dbReference>
<dbReference type="GO" id="GO:0003906">
    <property type="term" value="F:DNA-(apurinic or apyrimidinic site) endonuclease activity"/>
    <property type="evidence" value="ECO:0007669"/>
    <property type="project" value="TreeGrafter"/>
</dbReference>
<keyword evidence="3" id="KW-0378">Hydrolase</keyword>
<dbReference type="PANTHER" id="PTHR22748">
    <property type="entry name" value="AP ENDONUCLEASE"/>
    <property type="match status" value="1"/>
</dbReference>
<dbReference type="CDD" id="cd09076">
    <property type="entry name" value="L1-EN"/>
    <property type="match status" value="1"/>
</dbReference>
<feature type="site" description="Important for catalytic activity" evidence="7">
    <location>
        <position position="268"/>
    </location>
</feature>
<feature type="site" description="Interaction with DNA substrate" evidence="7">
    <location>
        <position position="294"/>
    </location>
</feature>
<feature type="compositionally biased region" description="Polar residues" evidence="8">
    <location>
        <begin position="1"/>
        <end position="33"/>
    </location>
</feature>
<reference evidence="10" key="1">
    <citation type="submission" date="2023-06" db="EMBL/GenBank/DDBJ databases">
        <authorList>
            <consortium name="Lawrence Berkeley National Laboratory"/>
            <person name="Ahrendt S."/>
            <person name="Sahu N."/>
            <person name="Indic B."/>
            <person name="Wong-Bajracharya J."/>
            <person name="Merenyi Z."/>
            <person name="Ke H.-M."/>
            <person name="Monk M."/>
            <person name="Kocsube S."/>
            <person name="Drula E."/>
            <person name="Lipzen A."/>
            <person name="Balint B."/>
            <person name="Henrissat B."/>
            <person name="Andreopoulos B."/>
            <person name="Martin F.M."/>
            <person name="Harder C.B."/>
            <person name="Rigling D."/>
            <person name="Ford K.L."/>
            <person name="Foster G.D."/>
            <person name="Pangilinan J."/>
            <person name="Papanicolaou A."/>
            <person name="Barry K."/>
            <person name="LaButti K."/>
            <person name="Viragh M."/>
            <person name="Koriabine M."/>
            <person name="Yan M."/>
            <person name="Riley R."/>
            <person name="Champramary S."/>
            <person name="Plett K.L."/>
            <person name="Tsai I.J."/>
            <person name="Slot J."/>
            <person name="Sipos G."/>
            <person name="Plett J."/>
            <person name="Nagy L.G."/>
            <person name="Grigoriev I.V."/>
        </authorList>
    </citation>
    <scope>NUCLEOTIDE SEQUENCE</scope>
    <source>
        <strain evidence="10">FPL87.14</strain>
    </source>
</reference>
<comment type="caution">
    <text evidence="10">The sequence shown here is derived from an EMBL/GenBank/DDBJ whole genome shotgun (WGS) entry which is preliminary data.</text>
</comment>
<feature type="site" description="Transition state stabilizer" evidence="7">
    <location>
        <position position="209"/>
    </location>
</feature>
<feature type="binding site" evidence="6">
    <location>
        <position position="294"/>
    </location>
    <ligand>
        <name>Mg(2+)</name>
        <dbReference type="ChEBI" id="CHEBI:18420"/>
        <label>1</label>
    </ligand>
</feature>
<evidence type="ECO:0000313" key="10">
    <source>
        <dbReference type="EMBL" id="KAK0433772.1"/>
    </source>
</evidence>
<gene>
    <name evidence="10" type="ORF">EV421DRAFT_1718191</name>
</gene>
<comment type="cofactor">
    <cofactor evidence="6">
        <name>Mg(2+)</name>
        <dbReference type="ChEBI" id="CHEBI:18420"/>
    </cofactor>
    <cofactor evidence="6">
        <name>Mn(2+)</name>
        <dbReference type="ChEBI" id="CHEBI:29035"/>
    </cofactor>
    <text evidence="6">Probably binds two magnesium or manganese ions per subunit.</text>
</comment>
<feature type="binding site" evidence="6">
    <location>
        <position position="207"/>
    </location>
    <ligand>
        <name>Mg(2+)</name>
        <dbReference type="ChEBI" id="CHEBI:18420"/>
        <label>1</label>
    </ligand>
</feature>
<dbReference type="InterPro" id="IPR004808">
    <property type="entry name" value="AP_endonuc_1"/>
</dbReference>
<comment type="similarity">
    <text evidence="1">Belongs to the DNA repair enzymes AP/ExoA family.</text>
</comment>
<proteinExistence type="inferred from homology"/>
<feature type="domain" description="Endonuclease/exonuclease/phosphatase" evidence="9">
    <location>
        <begin position="78"/>
        <end position="279"/>
    </location>
</feature>
<evidence type="ECO:0000256" key="7">
    <source>
        <dbReference type="PIRSR" id="PIRSR604808-3"/>
    </source>
</evidence>
<dbReference type="AlphaFoldDB" id="A0AA39MGT7"/>
<keyword evidence="2 6" id="KW-0479">Metal-binding</keyword>
<evidence type="ECO:0000256" key="4">
    <source>
        <dbReference type="ARBA" id="ARBA00022842"/>
    </source>
</evidence>
<dbReference type="Proteomes" id="UP001175226">
    <property type="component" value="Unassembled WGS sequence"/>
</dbReference>
<keyword evidence="10" id="KW-0255">Endonuclease</keyword>
<evidence type="ECO:0000256" key="3">
    <source>
        <dbReference type="ARBA" id="ARBA00022801"/>
    </source>
</evidence>
<feature type="active site" description="Proton acceptor" evidence="5">
    <location>
        <position position="294"/>
    </location>
</feature>
<protein>
    <submittedName>
        <fullName evidence="10">Endonuclease/exonuclease/phosphatase</fullName>
    </submittedName>
</protein>
<keyword evidence="10" id="KW-0540">Nuclease</keyword>
<evidence type="ECO:0000313" key="11">
    <source>
        <dbReference type="Proteomes" id="UP001175226"/>
    </source>
</evidence>
<dbReference type="GO" id="GO:0005634">
    <property type="term" value="C:nucleus"/>
    <property type="evidence" value="ECO:0007669"/>
    <property type="project" value="TreeGrafter"/>
</dbReference>
<dbReference type="GO" id="GO:0046872">
    <property type="term" value="F:metal ion binding"/>
    <property type="evidence" value="ECO:0007669"/>
    <property type="project" value="UniProtKB-KW"/>
</dbReference>
<evidence type="ECO:0000256" key="5">
    <source>
        <dbReference type="PIRSR" id="PIRSR604808-1"/>
    </source>
</evidence>
<evidence type="ECO:0000256" key="2">
    <source>
        <dbReference type="ARBA" id="ARBA00022723"/>
    </source>
</evidence>